<protein>
    <submittedName>
        <fullName evidence="1">Uncharacterized protein</fullName>
    </submittedName>
</protein>
<keyword evidence="2" id="KW-1185">Reference proteome</keyword>
<accession>A0A2R6WMN4</accession>
<sequence length="131" mass="14749">MGRRARRESKGSSVLHGDLVRALSAPAAVHVVRPDALVVLIEREIYRVDHPKLWPDSSPYASSQPRAHMWLTVRDRPTSHRPTNTKSVGPLSCFLHRPQDSSHWICSFSVCALKNSNIVELRLMTLSDCVK</sequence>
<name>A0A2R6WMN4_MARPO</name>
<evidence type="ECO:0000313" key="1">
    <source>
        <dbReference type="EMBL" id="PTQ35113.1"/>
    </source>
</evidence>
<evidence type="ECO:0000313" key="2">
    <source>
        <dbReference type="Proteomes" id="UP000244005"/>
    </source>
</evidence>
<dbReference type="Gramene" id="Mp7g03110.1">
    <property type="protein sequence ID" value="Mp7g03110.1.cds1"/>
    <property type="gene ID" value="Mp7g03110"/>
</dbReference>
<dbReference type="AlphaFoldDB" id="A0A2R6WMN4"/>
<dbReference type="EMBL" id="KZ772746">
    <property type="protein sequence ID" value="PTQ35113.1"/>
    <property type="molecule type" value="Genomic_DNA"/>
</dbReference>
<proteinExistence type="predicted"/>
<reference evidence="2" key="1">
    <citation type="journal article" date="2017" name="Cell">
        <title>Insights into land plant evolution garnered from the Marchantia polymorpha genome.</title>
        <authorList>
            <person name="Bowman J.L."/>
            <person name="Kohchi T."/>
            <person name="Yamato K.T."/>
            <person name="Jenkins J."/>
            <person name="Shu S."/>
            <person name="Ishizaki K."/>
            <person name="Yamaoka S."/>
            <person name="Nishihama R."/>
            <person name="Nakamura Y."/>
            <person name="Berger F."/>
            <person name="Adam C."/>
            <person name="Aki S.S."/>
            <person name="Althoff F."/>
            <person name="Araki T."/>
            <person name="Arteaga-Vazquez M.A."/>
            <person name="Balasubrmanian S."/>
            <person name="Barry K."/>
            <person name="Bauer D."/>
            <person name="Boehm C.R."/>
            <person name="Briginshaw L."/>
            <person name="Caballero-Perez J."/>
            <person name="Catarino B."/>
            <person name="Chen F."/>
            <person name="Chiyoda S."/>
            <person name="Chovatia M."/>
            <person name="Davies K.M."/>
            <person name="Delmans M."/>
            <person name="Demura T."/>
            <person name="Dierschke T."/>
            <person name="Dolan L."/>
            <person name="Dorantes-Acosta A.E."/>
            <person name="Eklund D.M."/>
            <person name="Florent S.N."/>
            <person name="Flores-Sandoval E."/>
            <person name="Fujiyama A."/>
            <person name="Fukuzawa H."/>
            <person name="Galik B."/>
            <person name="Grimanelli D."/>
            <person name="Grimwood J."/>
            <person name="Grossniklaus U."/>
            <person name="Hamada T."/>
            <person name="Haseloff J."/>
            <person name="Hetherington A.J."/>
            <person name="Higo A."/>
            <person name="Hirakawa Y."/>
            <person name="Hundley H.N."/>
            <person name="Ikeda Y."/>
            <person name="Inoue K."/>
            <person name="Inoue S.I."/>
            <person name="Ishida S."/>
            <person name="Jia Q."/>
            <person name="Kakita M."/>
            <person name="Kanazawa T."/>
            <person name="Kawai Y."/>
            <person name="Kawashima T."/>
            <person name="Kennedy M."/>
            <person name="Kinose K."/>
            <person name="Kinoshita T."/>
            <person name="Kohara Y."/>
            <person name="Koide E."/>
            <person name="Komatsu K."/>
            <person name="Kopischke S."/>
            <person name="Kubo M."/>
            <person name="Kyozuka J."/>
            <person name="Lagercrantz U."/>
            <person name="Lin S.S."/>
            <person name="Lindquist E."/>
            <person name="Lipzen A.M."/>
            <person name="Lu C.W."/>
            <person name="De Luna E."/>
            <person name="Martienssen R.A."/>
            <person name="Minamino N."/>
            <person name="Mizutani M."/>
            <person name="Mizutani M."/>
            <person name="Mochizuki N."/>
            <person name="Monte I."/>
            <person name="Mosher R."/>
            <person name="Nagasaki H."/>
            <person name="Nakagami H."/>
            <person name="Naramoto S."/>
            <person name="Nishitani K."/>
            <person name="Ohtani M."/>
            <person name="Okamoto T."/>
            <person name="Okumura M."/>
            <person name="Phillips J."/>
            <person name="Pollak B."/>
            <person name="Reinders A."/>
            <person name="Rovekamp M."/>
            <person name="Sano R."/>
            <person name="Sawa S."/>
            <person name="Schmid M.W."/>
            <person name="Shirakawa M."/>
            <person name="Solano R."/>
            <person name="Spunde A."/>
            <person name="Suetsugu N."/>
            <person name="Sugano S."/>
            <person name="Sugiyama A."/>
            <person name="Sun R."/>
            <person name="Suzuki Y."/>
            <person name="Takenaka M."/>
            <person name="Takezawa D."/>
            <person name="Tomogane H."/>
            <person name="Tsuzuki M."/>
            <person name="Ueda T."/>
            <person name="Umeda M."/>
            <person name="Ward J.M."/>
            <person name="Watanabe Y."/>
            <person name="Yazaki K."/>
            <person name="Yokoyama R."/>
            <person name="Yoshitake Y."/>
            <person name="Yotsui I."/>
            <person name="Zachgo S."/>
            <person name="Schmutz J."/>
        </authorList>
    </citation>
    <scope>NUCLEOTIDE SEQUENCE [LARGE SCALE GENOMIC DNA]</scope>
    <source>
        <strain evidence="2">Tak-1</strain>
    </source>
</reference>
<gene>
    <name evidence="1" type="ORF">MARPO_0074s0085</name>
</gene>
<dbReference type="Proteomes" id="UP000244005">
    <property type="component" value="Unassembled WGS sequence"/>
</dbReference>
<organism evidence="1 2">
    <name type="scientific">Marchantia polymorpha</name>
    <name type="common">Common liverwort</name>
    <name type="synonym">Marchantia aquatica</name>
    <dbReference type="NCBI Taxonomy" id="3197"/>
    <lineage>
        <taxon>Eukaryota</taxon>
        <taxon>Viridiplantae</taxon>
        <taxon>Streptophyta</taxon>
        <taxon>Embryophyta</taxon>
        <taxon>Marchantiophyta</taxon>
        <taxon>Marchantiopsida</taxon>
        <taxon>Marchantiidae</taxon>
        <taxon>Marchantiales</taxon>
        <taxon>Marchantiaceae</taxon>
        <taxon>Marchantia</taxon>
    </lineage>
</organism>